<sequence>MFAGTIWSAENLGGDAALPLALLFDLLKHPPCLPIGEVEPVGLRDMLKRPLPRMLPEDEPPFAAHQLRGDILVGRGVSKDGGDVDPALVGKRVLADDRPGTLRDHARAPGDQPRDLLQAGEVVAVDAALHPQGDEHLLERRVPGTLADAVDGGVELERPGGRGRDGVGRRKPEVVVAVDAEREGGSIEDPGDNRMDLKRREAPDRIRKTDDISTAFDAPGIHLHQKRRVGPRGVLGSESHLQAVVGGELHHVEGGVKHLFTGLAVLVPDVEVRGGDEDADHIHVAVERRLDIGLERPCQAADPGVKAAVRDGGDTLLLCRRYHRKPGLDHLHTDLVERSGDRRLLITGERDAGSLLPVSQRYITDLDMPRFHGFHLQGKCLRSPPSGAPLAGGRGRG</sequence>
<gene>
    <name evidence="1" type="ORF">XE10_2090</name>
</gene>
<evidence type="ECO:0000313" key="2">
    <source>
        <dbReference type="Proteomes" id="UP000054598"/>
    </source>
</evidence>
<protein>
    <submittedName>
        <fullName evidence="1">Homocitrate synthase, mitochondrial</fullName>
    </submittedName>
</protein>
<accession>A0A101INH1</accession>
<evidence type="ECO:0000313" key="1">
    <source>
        <dbReference type="EMBL" id="KUK98353.1"/>
    </source>
</evidence>
<dbReference type="EMBL" id="LGHE01000338">
    <property type="protein sequence ID" value="KUK98353.1"/>
    <property type="molecule type" value="Genomic_DNA"/>
</dbReference>
<organism evidence="1 2">
    <name type="scientific">Methanoculleus marisnigri</name>
    <dbReference type="NCBI Taxonomy" id="2198"/>
    <lineage>
        <taxon>Archaea</taxon>
        <taxon>Methanobacteriati</taxon>
        <taxon>Methanobacteriota</taxon>
        <taxon>Stenosarchaea group</taxon>
        <taxon>Methanomicrobia</taxon>
        <taxon>Methanomicrobiales</taxon>
        <taxon>Methanomicrobiaceae</taxon>
        <taxon>Methanoculleus</taxon>
    </lineage>
</organism>
<name>A0A101INH1_9EURY</name>
<reference evidence="2" key="1">
    <citation type="journal article" date="2015" name="MBio">
        <title>Genome-Resolved Metagenomic Analysis Reveals Roles for Candidate Phyla and Other Microbial Community Members in Biogeochemical Transformations in Oil Reservoirs.</title>
        <authorList>
            <person name="Hu P."/>
            <person name="Tom L."/>
            <person name="Singh A."/>
            <person name="Thomas B.C."/>
            <person name="Baker B.J."/>
            <person name="Piceno Y.M."/>
            <person name="Andersen G.L."/>
            <person name="Banfield J.F."/>
        </authorList>
    </citation>
    <scope>NUCLEOTIDE SEQUENCE [LARGE SCALE GENOMIC DNA]</scope>
</reference>
<dbReference type="AlphaFoldDB" id="A0A101INH1"/>
<proteinExistence type="predicted"/>
<comment type="caution">
    <text evidence="1">The sequence shown here is derived from an EMBL/GenBank/DDBJ whole genome shotgun (WGS) entry which is preliminary data.</text>
</comment>
<dbReference type="Proteomes" id="UP000054598">
    <property type="component" value="Unassembled WGS sequence"/>
</dbReference>